<accession>A0A0K2GCM6</accession>
<dbReference type="FunFam" id="3.20.20.70:FF:000024">
    <property type="entry name" value="Indole-3-glycerol phosphate synthase"/>
    <property type="match status" value="1"/>
</dbReference>
<dbReference type="GO" id="GO:0000162">
    <property type="term" value="P:L-tryptophan biosynthetic process"/>
    <property type="evidence" value="ECO:0007669"/>
    <property type="project" value="UniProtKB-UniRule"/>
</dbReference>
<dbReference type="RefSeq" id="WP_053379837.1">
    <property type="nucleotide sequence ID" value="NZ_CP011801.1"/>
</dbReference>
<dbReference type="InterPro" id="IPR011060">
    <property type="entry name" value="RibuloseP-bd_barrel"/>
</dbReference>
<dbReference type="GO" id="GO:0004640">
    <property type="term" value="F:phosphoribosylanthranilate isomerase activity"/>
    <property type="evidence" value="ECO:0007669"/>
    <property type="project" value="TreeGrafter"/>
</dbReference>
<sequence length="277" mass="30626">MILDRILEHKKAELRHKQSRSYLADLKAAIRDGSPPLGFAVTLDATRNETSPALIAEVKKASPSLGLLRPEFEAKFDHVAIARAYHEHGASAVSVLTDKEFFQGDLAYLADIKRALPIPVLNKEFMVGEIQFYEARAHGADAVLLIVAALERRQLIDFHALTKELGMDTLFETHHERELDTVLEWIPDARLIGINNRDLHTFTTDLDVTFRLAKRIPSDRLIVSESGIHSRAHVERLAEAGIHAMLVGEALIKAGDIGVKTADLLGRTAGVRAQGRG</sequence>
<dbReference type="HAMAP" id="MF_00134_B">
    <property type="entry name" value="IGPS_B"/>
    <property type="match status" value="1"/>
</dbReference>
<dbReference type="SUPFAM" id="SSF51366">
    <property type="entry name" value="Ribulose-phoshate binding barrel"/>
    <property type="match status" value="1"/>
</dbReference>
<keyword evidence="11" id="KW-1185">Reference proteome</keyword>
<keyword evidence="7 8" id="KW-0456">Lyase</keyword>
<feature type="domain" description="Indole-3-glycerol phosphate synthase" evidence="9">
    <location>
        <begin position="3"/>
        <end position="262"/>
    </location>
</feature>
<dbReference type="GO" id="GO:0004425">
    <property type="term" value="F:indole-3-glycerol-phosphate synthase activity"/>
    <property type="evidence" value="ECO:0007669"/>
    <property type="project" value="UniProtKB-UniRule"/>
</dbReference>
<dbReference type="OrthoDB" id="9804217at2"/>
<keyword evidence="5 8" id="KW-0822">Tryptophan biosynthesis</keyword>
<evidence type="ECO:0000256" key="1">
    <source>
        <dbReference type="ARBA" id="ARBA00001633"/>
    </source>
</evidence>
<evidence type="ECO:0000256" key="8">
    <source>
        <dbReference type="HAMAP-Rule" id="MF_00134"/>
    </source>
</evidence>
<dbReference type="Pfam" id="PF00218">
    <property type="entry name" value="IGPS"/>
    <property type="match status" value="1"/>
</dbReference>
<evidence type="ECO:0000256" key="5">
    <source>
        <dbReference type="ARBA" id="ARBA00022822"/>
    </source>
</evidence>
<evidence type="ECO:0000259" key="9">
    <source>
        <dbReference type="Pfam" id="PF00218"/>
    </source>
</evidence>
<dbReference type="STRING" id="42253.NITMOv2_2294"/>
<proteinExistence type="inferred from homology"/>
<dbReference type="CDD" id="cd00331">
    <property type="entry name" value="IGPS"/>
    <property type="match status" value="1"/>
</dbReference>
<keyword evidence="3 8" id="KW-0028">Amino-acid biosynthesis</keyword>
<dbReference type="UniPathway" id="UPA00035">
    <property type="reaction ID" value="UER00043"/>
</dbReference>
<evidence type="ECO:0000256" key="4">
    <source>
        <dbReference type="ARBA" id="ARBA00022793"/>
    </source>
</evidence>
<comment type="catalytic activity">
    <reaction evidence="1 8">
        <text>1-(2-carboxyphenylamino)-1-deoxy-D-ribulose 5-phosphate + H(+) = (1S,2R)-1-C-(indol-3-yl)glycerol 3-phosphate + CO2 + H2O</text>
        <dbReference type="Rhea" id="RHEA:23476"/>
        <dbReference type="ChEBI" id="CHEBI:15377"/>
        <dbReference type="ChEBI" id="CHEBI:15378"/>
        <dbReference type="ChEBI" id="CHEBI:16526"/>
        <dbReference type="ChEBI" id="CHEBI:58613"/>
        <dbReference type="ChEBI" id="CHEBI:58866"/>
        <dbReference type="EC" id="4.1.1.48"/>
    </reaction>
</comment>
<evidence type="ECO:0000256" key="3">
    <source>
        <dbReference type="ARBA" id="ARBA00022605"/>
    </source>
</evidence>
<dbReference type="PANTHER" id="PTHR22854:SF2">
    <property type="entry name" value="INDOLE-3-GLYCEROL-PHOSPHATE SYNTHASE"/>
    <property type="match status" value="1"/>
</dbReference>
<dbReference type="Gene3D" id="3.20.20.70">
    <property type="entry name" value="Aldolase class I"/>
    <property type="match status" value="1"/>
</dbReference>
<evidence type="ECO:0000256" key="2">
    <source>
        <dbReference type="ARBA" id="ARBA00004696"/>
    </source>
</evidence>
<dbReference type="AlphaFoldDB" id="A0A0K2GCM6"/>
<reference evidence="10 11" key="1">
    <citation type="journal article" date="2015" name="Proc. Natl. Acad. Sci. U.S.A.">
        <title>Expanded metabolic versatility of ubiquitous nitrite-oxidizing bacteria from the genus Nitrospira.</title>
        <authorList>
            <person name="Koch H."/>
            <person name="Lucker S."/>
            <person name="Albertsen M."/>
            <person name="Kitzinger K."/>
            <person name="Herbold C."/>
            <person name="Spieck E."/>
            <person name="Nielsen P.H."/>
            <person name="Wagner M."/>
            <person name="Daims H."/>
        </authorList>
    </citation>
    <scope>NUCLEOTIDE SEQUENCE [LARGE SCALE GENOMIC DNA]</scope>
    <source>
        <strain evidence="10 11">NSP M-1</strain>
    </source>
</reference>
<dbReference type="EC" id="4.1.1.48" evidence="8"/>
<dbReference type="InterPro" id="IPR001468">
    <property type="entry name" value="Indole-3-GlycerolPSynthase_CS"/>
</dbReference>
<dbReference type="KEGG" id="nmv:NITMOv2_2294"/>
<organism evidence="10 11">
    <name type="scientific">Nitrospira moscoviensis</name>
    <dbReference type="NCBI Taxonomy" id="42253"/>
    <lineage>
        <taxon>Bacteria</taxon>
        <taxon>Pseudomonadati</taxon>
        <taxon>Nitrospirota</taxon>
        <taxon>Nitrospiria</taxon>
        <taxon>Nitrospirales</taxon>
        <taxon>Nitrospiraceae</taxon>
        <taxon>Nitrospira</taxon>
    </lineage>
</organism>
<dbReference type="PROSITE" id="PS00614">
    <property type="entry name" value="IGPS"/>
    <property type="match status" value="1"/>
</dbReference>
<evidence type="ECO:0000313" key="10">
    <source>
        <dbReference type="EMBL" id="ALA58710.1"/>
    </source>
</evidence>
<dbReference type="Proteomes" id="UP000069205">
    <property type="component" value="Chromosome"/>
</dbReference>
<evidence type="ECO:0000313" key="11">
    <source>
        <dbReference type="Proteomes" id="UP000069205"/>
    </source>
</evidence>
<dbReference type="EMBL" id="CP011801">
    <property type="protein sequence ID" value="ALA58710.1"/>
    <property type="molecule type" value="Genomic_DNA"/>
</dbReference>
<comment type="similarity">
    <text evidence="8">Belongs to the TrpC family.</text>
</comment>
<keyword evidence="6 8" id="KW-0057">Aromatic amino acid biosynthesis</keyword>
<evidence type="ECO:0000256" key="6">
    <source>
        <dbReference type="ARBA" id="ARBA00023141"/>
    </source>
</evidence>
<dbReference type="InterPro" id="IPR045186">
    <property type="entry name" value="Indole-3-glycerol_P_synth"/>
</dbReference>
<dbReference type="PATRIC" id="fig|42253.5.peg.2261"/>
<comment type="pathway">
    <text evidence="2 8">Amino-acid biosynthesis; L-tryptophan biosynthesis; L-tryptophan from chorismate: step 4/5.</text>
</comment>
<dbReference type="InterPro" id="IPR013785">
    <property type="entry name" value="Aldolase_TIM"/>
</dbReference>
<name>A0A0K2GCM6_NITMO</name>
<evidence type="ECO:0000256" key="7">
    <source>
        <dbReference type="ARBA" id="ARBA00023239"/>
    </source>
</evidence>
<keyword evidence="4 8" id="KW-0210">Decarboxylase</keyword>
<dbReference type="InterPro" id="IPR013798">
    <property type="entry name" value="Indole-3-glycerol_P_synth_dom"/>
</dbReference>
<gene>
    <name evidence="8 10" type="primary">trpC</name>
    <name evidence="10" type="ORF">NITMOv2_2294</name>
</gene>
<protein>
    <recommendedName>
        <fullName evidence="8">Indole-3-glycerol phosphate synthase</fullName>
        <shortName evidence="8">IGPS</shortName>
        <ecNumber evidence="8">4.1.1.48</ecNumber>
    </recommendedName>
</protein>
<dbReference type="PANTHER" id="PTHR22854">
    <property type="entry name" value="TRYPTOPHAN BIOSYNTHESIS PROTEIN"/>
    <property type="match status" value="1"/>
</dbReference>
<dbReference type="NCBIfam" id="NF001377">
    <property type="entry name" value="PRK00278.2-4"/>
    <property type="match status" value="1"/>
</dbReference>